<evidence type="ECO:0000256" key="8">
    <source>
        <dbReference type="SAM" id="MobiDB-lite"/>
    </source>
</evidence>
<gene>
    <name evidence="10" type="ORF">GEV33_014245</name>
</gene>
<dbReference type="Gene3D" id="3.30.1370.10">
    <property type="entry name" value="K Homology domain, type 1"/>
    <property type="match status" value="2"/>
</dbReference>
<dbReference type="GO" id="GO:0006417">
    <property type="term" value="P:regulation of translation"/>
    <property type="evidence" value="ECO:0007669"/>
    <property type="project" value="UniProtKB-KW"/>
</dbReference>
<keyword evidence="4" id="KW-0509">mRNA transport</keyword>
<dbReference type="Pfam" id="PF00013">
    <property type="entry name" value="KH_1"/>
    <property type="match status" value="4"/>
</dbReference>
<dbReference type="CDD" id="cd22401">
    <property type="entry name" value="KH-I_IGF2BP_rpt2"/>
    <property type="match status" value="1"/>
</dbReference>
<evidence type="ECO:0000256" key="1">
    <source>
        <dbReference type="ARBA" id="ARBA00009094"/>
    </source>
</evidence>
<keyword evidence="11" id="KW-1185">Reference proteome</keyword>
<sequence length="866" mass="96278">MDELWGGSGHPGPPPLSTPLIETQEMNEVVVGFDRWFSGSTFDAGWQWMDEQQDPDDQDQVYEVEEPETRAAGCLSDECALAHLAAAPLRNAQAAAIKYAVLISVPRESTAVIRKRTELGERVGVQDLTLNCVRTDLFCCGQTNPEKRSPHHSTNCNPRCTAEMIPEIRNCFIAEVAFAVDLSSVYVEFWDCFGFRHQDFAFISYPGNRDHEKINTRARALLRTTAEMVVRSEEHRFMLATTFFSRRGVLKMGFRSRFCGRICMYFRPSVTSIHRILNSRDSPIEKVKFDRRGAVQECERSSGNYYERRCEAFVGGLPKEKSSTMMNGTVLAVPHLPKQNFECSTSKIIISNLGPNVRFEDIEHLLLQHGAVVACDKLTSKDPTTQTVQVTFESTEQAQQAVNQLNGIEIDSRSIKVELAVEKRSRRGPRGPGAPFGGLPGQSRQTDFPLRILVQSDMVGAIIGRQGSTIRQITQQTRARVDVHRKDNVGSLEKAITIYGNPENCTNACKRILEVMQQEANNTNKGEISLKILAHNNLIGRIIGKGGNTIKRIMQETDTKITVSSINDINSFNLERIITVKGAIDNMSRAEAQISAKLRQSYENDLQAMAPQTMMFPGLHPMAMMATAGIGYGSRGLYTGQAPYPGMYPAGAAQGGGDSQETTYLYIPNNAVGAIIGTKGSHIRNIIRFSGASVKIAPIDETKPQETQNERRVTIVGSPEAQWKAQYLIFEKMREEGFVAGSDDVRLTVEIMVPSSQVGRIIGKGGQNVRELQRVTGSVIKLPEQGSSPQEDETTVHIIGPFFSVQSAQRRIRAMVLQSVVPLQGRPRQQRQPKDPSQSEAAALEPQPQQQQQQQQPQQQQQQQQQ</sequence>
<protein>
    <recommendedName>
        <fullName evidence="9">RRM domain-containing protein</fullName>
    </recommendedName>
</protein>
<comment type="similarity">
    <text evidence="1">Belongs to the RRM IMP/VICKZ family.</text>
</comment>
<dbReference type="Pfam" id="PF00076">
    <property type="entry name" value="RRM_1"/>
    <property type="match status" value="1"/>
</dbReference>
<keyword evidence="6 7" id="KW-0694">RNA-binding</keyword>
<dbReference type="SUPFAM" id="SSF54928">
    <property type="entry name" value="RNA-binding domain, RBD"/>
    <property type="match status" value="1"/>
</dbReference>
<name>A0A8J6H6D0_TENMO</name>
<feature type="compositionally biased region" description="Low complexity" evidence="8">
    <location>
        <begin position="846"/>
        <end position="866"/>
    </location>
</feature>
<evidence type="ECO:0000256" key="6">
    <source>
        <dbReference type="ARBA" id="ARBA00022884"/>
    </source>
</evidence>
<dbReference type="CDD" id="cd22402">
    <property type="entry name" value="KH-I_IGF2BP_rpt3"/>
    <property type="match status" value="1"/>
</dbReference>
<evidence type="ECO:0000313" key="11">
    <source>
        <dbReference type="Proteomes" id="UP000719412"/>
    </source>
</evidence>
<dbReference type="GO" id="GO:0051028">
    <property type="term" value="P:mRNA transport"/>
    <property type="evidence" value="ECO:0007669"/>
    <property type="project" value="UniProtKB-KW"/>
</dbReference>
<dbReference type="Gene3D" id="3.30.310.210">
    <property type="match status" value="1"/>
</dbReference>
<dbReference type="CDD" id="cd22403">
    <property type="entry name" value="KH-I_IGF2BP_rpt4"/>
    <property type="match status" value="1"/>
</dbReference>
<evidence type="ECO:0000259" key="9">
    <source>
        <dbReference type="PROSITE" id="PS50102"/>
    </source>
</evidence>
<dbReference type="SMART" id="SM00322">
    <property type="entry name" value="KH"/>
    <property type="match status" value="4"/>
</dbReference>
<feature type="domain" description="RRM" evidence="9">
    <location>
        <begin position="346"/>
        <end position="422"/>
    </location>
</feature>
<dbReference type="AlphaFoldDB" id="A0A8J6H6D0"/>
<dbReference type="PROSITE" id="PS50084">
    <property type="entry name" value="KH_TYPE_1"/>
    <property type="match status" value="4"/>
</dbReference>
<feature type="region of interest" description="Disordered" evidence="8">
    <location>
        <begin position="823"/>
        <end position="866"/>
    </location>
</feature>
<dbReference type="InterPro" id="IPR012677">
    <property type="entry name" value="Nucleotide-bd_a/b_plait_sf"/>
</dbReference>
<dbReference type="Gene3D" id="3.30.70.330">
    <property type="match status" value="1"/>
</dbReference>
<organism evidence="10 11">
    <name type="scientific">Tenebrio molitor</name>
    <name type="common">Yellow mealworm beetle</name>
    <dbReference type="NCBI Taxonomy" id="7067"/>
    <lineage>
        <taxon>Eukaryota</taxon>
        <taxon>Metazoa</taxon>
        <taxon>Ecdysozoa</taxon>
        <taxon>Arthropoda</taxon>
        <taxon>Hexapoda</taxon>
        <taxon>Insecta</taxon>
        <taxon>Pterygota</taxon>
        <taxon>Neoptera</taxon>
        <taxon>Endopterygota</taxon>
        <taxon>Coleoptera</taxon>
        <taxon>Polyphaga</taxon>
        <taxon>Cucujiformia</taxon>
        <taxon>Tenebrionidae</taxon>
        <taxon>Tenebrio</taxon>
    </lineage>
</organism>
<dbReference type="GO" id="GO:0003723">
    <property type="term" value="F:RNA binding"/>
    <property type="evidence" value="ECO:0007669"/>
    <property type="project" value="UniProtKB-UniRule"/>
</dbReference>
<accession>A0A8J6H6D0</accession>
<reference evidence="10" key="1">
    <citation type="journal article" date="2020" name="J Insects Food Feed">
        <title>The yellow mealworm (Tenebrio molitor) genome: a resource for the emerging insects as food and feed industry.</title>
        <authorList>
            <person name="Eriksson T."/>
            <person name="Andere A."/>
            <person name="Kelstrup H."/>
            <person name="Emery V."/>
            <person name="Picard C."/>
        </authorList>
    </citation>
    <scope>NUCLEOTIDE SEQUENCE</scope>
    <source>
        <strain evidence="10">Stoneville</strain>
        <tissue evidence="10">Whole head</tissue>
    </source>
</reference>
<comment type="caution">
    <text evidence="10">The sequence shown here is derived from an EMBL/GenBank/DDBJ whole genome shotgun (WGS) entry which is preliminary data.</text>
</comment>
<evidence type="ECO:0000256" key="2">
    <source>
        <dbReference type="ARBA" id="ARBA00022448"/>
    </source>
</evidence>
<keyword evidence="2" id="KW-0813">Transport</keyword>
<dbReference type="SMART" id="SM00360">
    <property type="entry name" value="RRM"/>
    <property type="match status" value="1"/>
</dbReference>
<dbReference type="InterPro" id="IPR000504">
    <property type="entry name" value="RRM_dom"/>
</dbReference>
<evidence type="ECO:0000256" key="3">
    <source>
        <dbReference type="ARBA" id="ARBA00022737"/>
    </source>
</evidence>
<keyword evidence="3" id="KW-0677">Repeat</keyword>
<proteinExistence type="inferred from homology"/>
<evidence type="ECO:0000256" key="5">
    <source>
        <dbReference type="ARBA" id="ARBA00022845"/>
    </source>
</evidence>
<evidence type="ECO:0000313" key="10">
    <source>
        <dbReference type="EMBL" id="KAH0808546.1"/>
    </source>
</evidence>
<dbReference type="CDD" id="cd22400">
    <property type="entry name" value="KH-I_IGF2BP_rpt1"/>
    <property type="match status" value="1"/>
</dbReference>
<evidence type="ECO:0000256" key="4">
    <source>
        <dbReference type="ARBA" id="ARBA00022816"/>
    </source>
</evidence>
<dbReference type="Proteomes" id="UP000719412">
    <property type="component" value="Unassembled WGS sequence"/>
</dbReference>
<dbReference type="InterPro" id="IPR035979">
    <property type="entry name" value="RBD_domain_sf"/>
</dbReference>
<dbReference type="InterPro" id="IPR036612">
    <property type="entry name" value="KH_dom_type_1_sf"/>
</dbReference>
<dbReference type="EMBL" id="JABDTM020028680">
    <property type="protein sequence ID" value="KAH0808546.1"/>
    <property type="molecule type" value="Genomic_DNA"/>
</dbReference>
<dbReference type="SUPFAM" id="SSF54791">
    <property type="entry name" value="Eukaryotic type KH-domain (KH-domain type I)"/>
    <property type="match status" value="4"/>
</dbReference>
<reference evidence="10" key="2">
    <citation type="submission" date="2021-08" db="EMBL/GenBank/DDBJ databases">
        <authorList>
            <person name="Eriksson T."/>
        </authorList>
    </citation>
    <scope>NUCLEOTIDE SEQUENCE</scope>
    <source>
        <strain evidence="10">Stoneville</strain>
        <tissue evidence="10">Whole head</tissue>
    </source>
</reference>
<feature type="compositionally biased region" description="Gly residues" evidence="8">
    <location>
        <begin position="430"/>
        <end position="440"/>
    </location>
</feature>
<feature type="region of interest" description="Disordered" evidence="8">
    <location>
        <begin position="422"/>
        <end position="443"/>
    </location>
</feature>
<dbReference type="InterPro" id="IPR004088">
    <property type="entry name" value="KH_dom_type_1"/>
</dbReference>
<keyword evidence="5" id="KW-0810">Translation regulation</keyword>
<evidence type="ECO:0000256" key="7">
    <source>
        <dbReference type="PROSITE-ProRule" id="PRU00176"/>
    </source>
</evidence>
<dbReference type="PANTHER" id="PTHR10288">
    <property type="entry name" value="KH DOMAIN CONTAINING RNA BINDING PROTEIN"/>
    <property type="match status" value="1"/>
</dbReference>
<dbReference type="FunFam" id="3.30.1370.10:FF:000068">
    <property type="entry name" value="IGF-II mRNA-binding protein, isoform D"/>
    <property type="match status" value="1"/>
</dbReference>
<dbReference type="PROSITE" id="PS50102">
    <property type="entry name" value="RRM"/>
    <property type="match status" value="1"/>
</dbReference>
<dbReference type="InterPro" id="IPR004087">
    <property type="entry name" value="KH_dom"/>
</dbReference>